<dbReference type="OrthoDB" id="2381017at2"/>
<dbReference type="InterPro" id="IPR054845">
    <property type="entry name" value="Exosporium_prot_C"/>
</dbReference>
<evidence type="ECO:0008006" key="4">
    <source>
        <dbReference type="Google" id="ProtNLM"/>
    </source>
</evidence>
<evidence type="ECO:0000313" key="3">
    <source>
        <dbReference type="Proteomes" id="UP000030832"/>
    </source>
</evidence>
<sequence length="274" mass="31465">MKNDKKPSYGFDNCENQKQKSDGKKQTVRHENFSPPKQSKQVEVTQADFGAMVLGVDGKELQVPVIYAAVPLAEVELFANIEAYIKLPTSAKEIKQVRKNVYFTQCRALPSLLGIDYVNLSITGFIHKNIHYTDRSGYVRDVGVDVPFSCNQTVELINRRDPSITSLKNTVLERSEIDQNKMGAGHPKHTQVNFEVFNEPIECKVLASFINEVDVLKKYDKRGYFNKITEKMELSIILKLLQNQQVVLFNKQYSDDCHLSVMERIQQLRENFER</sequence>
<dbReference type="NCBIfam" id="NF045794">
    <property type="entry name" value="CsxC_fam"/>
    <property type="match status" value="1"/>
</dbReference>
<gene>
    <name evidence="2" type="ORF">LQ50_20900</name>
</gene>
<evidence type="ECO:0000313" key="2">
    <source>
        <dbReference type="EMBL" id="KHF38529.1"/>
    </source>
</evidence>
<dbReference type="EMBL" id="JRJU01000037">
    <property type="protein sequence ID" value="KHF38529.1"/>
    <property type="molecule type" value="Genomic_DNA"/>
</dbReference>
<comment type="caution">
    <text evidence="2">The sequence shown here is derived from an EMBL/GenBank/DDBJ whole genome shotgun (WGS) entry which is preliminary data.</text>
</comment>
<keyword evidence="3" id="KW-1185">Reference proteome</keyword>
<protein>
    <recommendedName>
        <fullName evidence="4">Uracil permease</fullName>
    </recommendedName>
</protein>
<dbReference type="AlphaFoldDB" id="A0A0B0IEP0"/>
<accession>A0A0B0IEP0</accession>
<feature type="region of interest" description="Disordered" evidence="1">
    <location>
        <begin position="1"/>
        <end position="42"/>
    </location>
</feature>
<dbReference type="RefSeq" id="WP_034632558.1">
    <property type="nucleotide sequence ID" value="NZ_JRJU01000037.1"/>
</dbReference>
<proteinExistence type="predicted"/>
<reference evidence="2 3" key="1">
    <citation type="submission" date="2014-09" db="EMBL/GenBank/DDBJ databases">
        <title>Genome sequencing and annotation of Bacillus Okhensis strain Kh10-101T.</title>
        <authorList>
            <person name="Prakash J.S."/>
        </authorList>
    </citation>
    <scope>NUCLEOTIDE SEQUENCE [LARGE SCALE GENOMIC DNA]</scope>
    <source>
        <strain evidence="3">Kh10-101T</strain>
    </source>
</reference>
<name>A0A0B0IEP0_9BACI</name>
<organism evidence="2 3">
    <name type="scientific">Halalkalibacter okhensis</name>
    <dbReference type="NCBI Taxonomy" id="333138"/>
    <lineage>
        <taxon>Bacteria</taxon>
        <taxon>Bacillati</taxon>
        <taxon>Bacillota</taxon>
        <taxon>Bacilli</taxon>
        <taxon>Bacillales</taxon>
        <taxon>Bacillaceae</taxon>
        <taxon>Halalkalibacter</taxon>
    </lineage>
</organism>
<dbReference type="eggNOG" id="ENOG5032TRF">
    <property type="taxonomic scope" value="Bacteria"/>
</dbReference>
<dbReference type="STRING" id="333138.LQ50_20900"/>
<dbReference type="Proteomes" id="UP000030832">
    <property type="component" value="Unassembled WGS sequence"/>
</dbReference>
<evidence type="ECO:0000256" key="1">
    <source>
        <dbReference type="SAM" id="MobiDB-lite"/>
    </source>
</evidence>
<feature type="compositionally biased region" description="Basic and acidic residues" evidence="1">
    <location>
        <begin position="15"/>
        <end position="32"/>
    </location>
</feature>